<evidence type="ECO:0000256" key="1">
    <source>
        <dbReference type="ARBA" id="ARBA00004651"/>
    </source>
</evidence>
<feature type="transmembrane region" description="Helical" evidence="7">
    <location>
        <begin position="362"/>
        <end position="383"/>
    </location>
</feature>
<feature type="transmembrane region" description="Helical" evidence="7">
    <location>
        <begin position="325"/>
        <end position="342"/>
    </location>
</feature>
<evidence type="ECO:0000259" key="8">
    <source>
        <dbReference type="SMART" id="SM00014"/>
    </source>
</evidence>
<keyword evidence="3" id="KW-1003">Cell membrane</keyword>
<dbReference type="InterPro" id="IPR025902">
    <property type="entry name" value="LssY-like-C_dom"/>
</dbReference>
<evidence type="ECO:0000256" key="2">
    <source>
        <dbReference type="ARBA" id="ARBA00010792"/>
    </source>
</evidence>
<organism evidence="9 12">
    <name type="scientific">endosymbiont of Ridgeia piscesae</name>
    <dbReference type="NCBI Taxonomy" id="54398"/>
    <lineage>
        <taxon>Bacteria</taxon>
        <taxon>Pseudomonadati</taxon>
        <taxon>Pseudomonadota</taxon>
        <taxon>Gammaproteobacteria</taxon>
        <taxon>sulfur-oxidizing symbionts</taxon>
    </lineage>
</organism>
<feature type="transmembrane region" description="Helical" evidence="7">
    <location>
        <begin position="451"/>
        <end position="468"/>
    </location>
</feature>
<evidence type="ECO:0000313" key="9">
    <source>
        <dbReference type="EMBL" id="KRT53884.1"/>
    </source>
</evidence>
<feature type="transmembrane region" description="Helical" evidence="7">
    <location>
        <begin position="292"/>
        <end position="318"/>
    </location>
</feature>
<dbReference type="EMBL" id="LMXI01000065">
    <property type="protein sequence ID" value="KRT59893.1"/>
    <property type="molecule type" value="Genomic_DNA"/>
</dbReference>
<keyword evidence="12" id="KW-1185">Reference proteome</keyword>
<accession>A0A0T5YTN1</accession>
<dbReference type="InterPro" id="IPR000326">
    <property type="entry name" value="PAP2/HPO"/>
</dbReference>
<evidence type="ECO:0000256" key="7">
    <source>
        <dbReference type="SAM" id="Phobius"/>
    </source>
</evidence>
<sequence>MGEYLQLVIDWVAQHSLWAGWLVFLVAFAESVAILGLLVPGVVLMFGFGALIANGALTFWPVFGWAVAGAVAGDSLSFWLGHRYQTHLYQLWPFRRHPRSLQQGVYFFERYGGKSVAFGRFFGPVRAVIPLVAGMLKMPPWRFLIANLLSALVWAPAYLLPGIVFGASLELASEVAFRLVAWLLIFAAALWIVLIVSRGIFRLLQPHTSRIVQALLQWGRAHRGFAEIAAALGDPDHPESRGLAILASLLLLSTLLFLLLSGLITSGGLFDGPDLAIHSALQSLRTPWADSLMVYLTHLGDLPLILGFALAVAALLALQGNWRALGYWGAALGFGLLMPILLKYGLRVPRPEPRIEGLSPWAFPSAHVLRSLTLYGFFAVMIARTLYREWRWIPYSLVTLLVFAVALSRLYLGVHWLSDIIGSLLLGLAWISALGLAYHRHLAAETHAGRFMFASALALSTLFAIDSWQNHSEKLQRYQPQPATEVISQAEWLADDGSLIPRQRHDIRARLDHPLNLQLIGDPAQLLDQLQTQGWRPATRLDWGNALQLLSPSLPLQQLPLLPQVHDGRHESISWERPLPEGGRLVLRLWSSHFRIAPDNRPLWIGNVSQQIRPDLAGLLSLPQTDTDFLNPLRMLEQDLGPIKALEPHRNEALLRLALPNTPGLHRNNTEQWIQLQPSHADNLG</sequence>
<evidence type="ECO:0000313" key="11">
    <source>
        <dbReference type="Proteomes" id="UP000051276"/>
    </source>
</evidence>
<keyword evidence="6 7" id="KW-0472">Membrane</keyword>
<dbReference type="PATRIC" id="fig|54398.3.peg.224"/>
<keyword evidence="4 7" id="KW-0812">Transmembrane</keyword>
<dbReference type="Pfam" id="PF01569">
    <property type="entry name" value="PAP2"/>
    <property type="match status" value="1"/>
</dbReference>
<dbReference type="Gene3D" id="1.20.144.10">
    <property type="entry name" value="Phosphatidic acid phosphatase type 2/haloperoxidase"/>
    <property type="match status" value="1"/>
</dbReference>
<dbReference type="PANTHER" id="PTHR30353:SF15">
    <property type="entry name" value="INNER MEMBRANE PROTEIN YABI"/>
    <property type="match status" value="1"/>
</dbReference>
<dbReference type="InterPro" id="IPR036938">
    <property type="entry name" value="PAP2/HPO_sf"/>
</dbReference>
<evidence type="ECO:0000313" key="10">
    <source>
        <dbReference type="EMBL" id="KRT59893.1"/>
    </source>
</evidence>
<reference evidence="11 12" key="1">
    <citation type="submission" date="2015-11" db="EMBL/GenBank/DDBJ databases">
        <title>The genome of Candidatus Endoriftia persephone in Ridgeia piscesae and population structure of the North Eastern Pacific vestimentiferan symbionts.</title>
        <authorList>
            <person name="Perez M."/>
            <person name="Juniper K.S."/>
        </authorList>
    </citation>
    <scope>NUCLEOTIDE SEQUENCE [LARGE SCALE GENOMIC DNA]</scope>
    <source>
        <strain evidence="10">Ind10</strain>
        <strain evidence="9">Ind11</strain>
    </source>
</reference>
<name>A0A0T5YTN1_9GAMM</name>
<dbReference type="Pfam" id="PF09335">
    <property type="entry name" value="VTT_dom"/>
    <property type="match status" value="1"/>
</dbReference>
<feature type="transmembrane region" description="Helical" evidence="7">
    <location>
        <begin position="144"/>
        <end position="167"/>
    </location>
</feature>
<evidence type="ECO:0000256" key="6">
    <source>
        <dbReference type="ARBA" id="ARBA00023136"/>
    </source>
</evidence>
<dbReference type="InterPro" id="IPR032816">
    <property type="entry name" value="VTT_dom"/>
</dbReference>
<evidence type="ECO:0000256" key="3">
    <source>
        <dbReference type="ARBA" id="ARBA00022475"/>
    </source>
</evidence>
<keyword evidence="5 7" id="KW-1133">Transmembrane helix</keyword>
<dbReference type="CDD" id="cd03392">
    <property type="entry name" value="PAP2_like_2"/>
    <property type="match status" value="1"/>
</dbReference>
<dbReference type="EMBL" id="LDXT01000095">
    <property type="protein sequence ID" value="KRT53884.1"/>
    <property type="molecule type" value="Genomic_DNA"/>
</dbReference>
<comment type="subcellular location">
    <subcellularLocation>
        <location evidence="1">Cell membrane</location>
        <topology evidence="1">Multi-pass membrane protein</topology>
    </subcellularLocation>
</comment>
<feature type="transmembrane region" description="Helical" evidence="7">
    <location>
        <begin position="21"/>
        <end position="53"/>
    </location>
</feature>
<dbReference type="InterPro" id="IPR032818">
    <property type="entry name" value="DedA-like"/>
</dbReference>
<feature type="transmembrane region" description="Helical" evidence="7">
    <location>
        <begin position="59"/>
        <end position="80"/>
    </location>
</feature>
<gene>
    <name evidence="9" type="ORF">Ga0074115_101220</name>
    <name evidence="10" type="ORF">Ga0076813_16294</name>
</gene>
<feature type="transmembrane region" description="Helical" evidence="7">
    <location>
        <begin position="420"/>
        <end position="439"/>
    </location>
</feature>
<dbReference type="Proteomes" id="UP000051276">
    <property type="component" value="Unassembled WGS sequence"/>
</dbReference>
<feature type="transmembrane region" description="Helical" evidence="7">
    <location>
        <begin position="243"/>
        <end position="264"/>
    </location>
</feature>
<dbReference type="Proteomes" id="UP000051634">
    <property type="component" value="Unassembled WGS sequence"/>
</dbReference>
<proteinExistence type="inferred from homology"/>
<dbReference type="SMART" id="SM00014">
    <property type="entry name" value="acidPPc"/>
    <property type="match status" value="1"/>
</dbReference>
<comment type="caution">
    <text evidence="9">The sequence shown here is derived from an EMBL/GenBank/DDBJ whole genome shotgun (WGS) entry which is preliminary data.</text>
</comment>
<dbReference type="Pfam" id="PF14067">
    <property type="entry name" value="LssY_C"/>
    <property type="match status" value="1"/>
</dbReference>
<protein>
    <submittedName>
        <fullName evidence="9">Putative membrane protein DedA, SNARE-associated domain</fullName>
    </submittedName>
    <submittedName>
        <fullName evidence="10">Undecaprenyl-diphosphatase</fullName>
    </submittedName>
</protein>
<comment type="similarity">
    <text evidence="2">Belongs to the DedA family.</text>
</comment>
<feature type="transmembrane region" description="Helical" evidence="7">
    <location>
        <begin position="395"/>
        <end position="414"/>
    </location>
</feature>
<evidence type="ECO:0000313" key="12">
    <source>
        <dbReference type="Proteomes" id="UP000051634"/>
    </source>
</evidence>
<dbReference type="SUPFAM" id="SSF48317">
    <property type="entry name" value="Acid phosphatase/Vanadium-dependent haloperoxidase"/>
    <property type="match status" value="1"/>
</dbReference>
<dbReference type="RefSeq" id="WP_057955372.1">
    <property type="nucleotide sequence ID" value="NZ_KQ556878.1"/>
</dbReference>
<dbReference type="STRING" id="54398.Ga0074115_101220"/>
<dbReference type="AlphaFoldDB" id="A0A0T5YTN1"/>
<dbReference type="GO" id="GO:0005886">
    <property type="term" value="C:plasma membrane"/>
    <property type="evidence" value="ECO:0007669"/>
    <property type="project" value="UniProtKB-SubCell"/>
</dbReference>
<evidence type="ECO:0000256" key="5">
    <source>
        <dbReference type="ARBA" id="ARBA00022989"/>
    </source>
</evidence>
<feature type="domain" description="Phosphatidic acid phosphatase type 2/haloperoxidase" evidence="8">
    <location>
        <begin position="306"/>
        <end position="435"/>
    </location>
</feature>
<dbReference type="PANTHER" id="PTHR30353">
    <property type="entry name" value="INNER MEMBRANE PROTEIN DEDA-RELATED"/>
    <property type="match status" value="1"/>
</dbReference>
<feature type="transmembrane region" description="Helical" evidence="7">
    <location>
        <begin position="179"/>
        <end position="201"/>
    </location>
</feature>
<evidence type="ECO:0000256" key="4">
    <source>
        <dbReference type="ARBA" id="ARBA00022692"/>
    </source>
</evidence>